<name>A0A8X6TV19_NEPPI</name>
<protein>
    <submittedName>
        <fullName evidence="1">Uncharacterized protein</fullName>
    </submittedName>
</protein>
<evidence type="ECO:0000313" key="2">
    <source>
        <dbReference type="Proteomes" id="UP000887013"/>
    </source>
</evidence>
<reference evidence="1" key="1">
    <citation type="submission" date="2020-08" db="EMBL/GenBank/DDBJ databases">
        <title>Multicomponent nature underlies the extraordinary mechanical properties of spider dragline silk.</title>
        <authorList>
            <person name="Kono N."/>
            <person name="Nakamura H."/>
            <person name="Mori M."/>
            <person name="Yoshida Y."/>
            <person name="Ohtoshi R."/>
            <person name="Malay A.D."/>
            <person name="Moran D.A.P."/>
            <person name="Tomita M."/>
            <person name="Numata K."/>
            <person name="Arakawa K."/>
        </authorList>
    </citation>
    <scope>NUCLEOTIDE SEQUENCE</scope>
</reference>
<proteinExistence type="predicted"/>
<evidence type="ECO:0000313" key="1">
    <source>
        <dbReference type="EMBL" id="GFT53096.1"/>
    </source>
</evidence>
<organism evidence="1 2">
    <name type="scientific">Nephila pilipes</name>
    <name type="common">Giant wood spider</name>
    <name type="synonym">Nephila maculata</name>
    <dbReference type="NCBI Taxonomy" id="299642"/>
    <lineage>
        <taxon>Eukaryota</taxon>
        <taxon>Metazoa</taxon>
        <taxon>Ecdysozoa</taxon>
        <taxon>Arthropoda</taxon>
        <taxon>Chelicerata</taxon>
        <taxon>Arachnida</taxon>
        <taxon>Araneae</taxon>
        <taxon>Araneomorphae</taxon>
        <taxon>Entelegynae</taxon>
        <taxon>Araneoidea</taxon>
        <taxon>Nephilidae</taxon>
        <taxon>Nephila</taxon>
    </lineage>
</organism>
<dbReference type="AlphaFoldDB" id="A0A8X6TV19"/>
<dbReference type="Proteomes" id="UP000887013">
    <property type="component" value="Unassembled WGS sequence"/>
</dbReference>
<keyword evidence="2" id="KW-1185">Reference proteome</keyword>
<dbReference type="OrthoDB" id="10554830at2759"/>
<comment type="caution">
    <text evidence="1">The sequence shown here is derived from an EMBL/GenBank/DDBJ whole genome shotgun (WGS) entry which is preliminary data.</text>
</comment>
<sequence>MMCIGVSIQVMKQYHELSSGSAHVHTSREIDEKRKVPCVLGLIKTEFATEATFSGYGHAHRHNVRIWVAESPLVYVEYQRNKASHSQVEHVKWPDAR</sequence>
<gene>
    <name evidence="1" type="ORF">NPIL_544801</name>
</gene>
<dbReference type="EMBL" id="BMAW01112546">
    <property type="protein sequence ID" value="GFT53096.1"/>
    <property type="molecule type" value="Genomic_DNA"/>
</dbReference>
<accession>A0A8X6TV19</accession>